<evidence type="ECO:0000313" key="3">
    <source>
        <dbReference type="Proteomes" id="UP000728032"/>
    </source>
</evidence>
<dbReference type="InterPro" id="IPR009091">
    <property type="entry name" value="RCC1/BLIP-II"/>
</dbReference>
<dbReference type="OrthoDB" id="61110at2759"/>
<dbReference type="InterPro" id="IPR000408">
    <property type="entry name" value="Reg_chr_condens"/>
</dbReference>
<evidence type="ECO:0000256" key="1">
    <source>
        <dbReference type="PROSITE-ProRule" id="PRU00235"/>
    </source>
</evidence>
<accession>A0A7R9MHS7</accession>
<dbReference type="PROSITE" id="PS50012">
    <property type="entry name" value="RCC1_3"/>
    <property type="match status" value="1"/>
</dbReference>
<feature type="repeat" description="RCC1" evidence="1">
    <location>
        <begin position="1"/>
        <end position="51"/>
    </location>
</feature>
<protein>
    <submittedName>
        <fullName evidence="2">Uncharacterized protein</fullName>
    </submittedName>
</protein>
<proteinExistence type="predicted"/>
<dbReference type="Gene3D" id="2.130.10.30">
    <property type="entry name" value="Regulator of chromosome condensation 1/beta-lactamase-inhibitor protein II"/>
    <property type="match status" value="1"/>
</dbReference>
<dbReference type="EMBL" id="CAJPVJ010017009">
    <property type="protein sequence ID" value="CAG2176450.1"/>
    <property type="molecule type" value="Genomic_DNA"/>
</dbReference>
<dbReference type="SUPFAM" id="SSF50985">
    <property type="entry name" value="RCC1/BLIP-II"/>
    <property type="match status" value="1"/>
</dbReference>
<dbReference type="Proteomes" id="UP000728032">
    <property type="component" value="Unassembled WGS sequence"/>
</dbReference>
<keyword evidence="3" id="KW-1185">Reference proteome</keyword>
<dbReference type="EMBL" id="OC931834">
    <property type="protein sequence ID" value="CAD7659288.1"/>
    <property type="molecule type" value="Genomic_DNA"/>
</dbReference>
<reference evidence="2" key="1">
    <citation type="submission" date="2020-11" db="EMBL/GenBank/DDBJ databases">
        <authorList>
            <person name="Tran Van P."/>
        </authorList>
    </citation>
    <scope>NUCLEOTIDE SEQUENCE</scope>
</reference>
<dbReference type="Pfam" id="PF00415">
    <property type="entry name" value="RCC1"/>
    <property type="match status" value="1"/>
</dbReference>
<gene>
    <name evidence="2" type="ORF">ONB1V03_LOCUS15884</name>
</gene>
<name>A0A7R9MHS7_9ACAR</name>
<dbReference type="PRINTS" id="PR00633">
    <property type="entry name" value="RCCNDNSATION"/>
</dbReference>
<dbReference type="AlphaFoldDB" id="A0A7R9MHS7"/>
<evidence type="ECO:0000313" key="2">
    <source>
        <dbReference type="EMBL" id="CAD7659288.1"/>
    </source>
</evidence>
<organism evidence="2">
    <name type="scientific">Oppiella nova</name>
    <dbReference type="NCBI Taxonomy" id="334625"/>
    <lineage>
        <taxon>Eukaryota</taxon>
        <taxon>Metazoa</taxon>
        <taxon>Ecdysozoa</taxon>
        <taxon>Arthropoda</taxon>
        <taxon>Chelicerata</taxon>
        <taxon>Arachnida</taxon>
        <taxon>Acari</taxon>
        <taxon>Acariformes</taxon>
        <taxon>Sarcoptiformes</taxon>
        <taxon>Oribatida</taxon>
        <taxon>Brachypylina</taxon>
        <taxon>Oppioidea</taxon>
        <taxon>Oppiidae</taxon>
        <taxon>Oppiella</taxon>
    </lineage>
</organism>
<sequence length="118" mass="12726">MVYGLGSNSAGQLGLGHNTPIHTPQRVPQLCHQNIHQFLSGEAFALAVNTDNNVIFSFGCNGWGQLGRHVNMDVNVFGWGSNMEGQVGCETNDNLNNSIFEKSFDVITKLGEGGYGQV</sequence>